<name>W7TLT4_9STRA</name>
<protein>
    <submittedName>
        <fullName evidence="3">Uncharacterized protein</fullName>
    </submittedName>
</protein>
<reference evidence="3 4" key="1">
    <citation type="journal article" date="2014" name="Mol. Plant">
        <title>Chromosome Scale Genome Assembly and Transcriptome Profiling of Nannochloropsis gaditana in Nitrogen Depletion.</title>
        <authorList>
            <person name="Corteggiani Carpinelli E."/>
            <person name="Telatin A."/>
            <person name="Vitulo N."/>
            <person name="Forcato C."/>
            <person name="D'Angelo M."/>
            <person name="Schiavon R."/>
            <person name="Vezzi A."/>
            <person name="Giacometti G.M."/>
            <person name="Morosinotto T."/>
            <person name="Valle G."/>
        </authorList>
    </citation>
    <scope>NUCLEOTIDE SEQUENCE [LARGE SCALE GENOMIC DNA]</scope>
    <source>
        <strain evidence="3 4">B-31</strain>
    </source>
</reference>
<sequence>MTSACLPAPPKSLRFIGFCLAVHCLAQAFIFPTRSFSSLPRAVAPVTRRSAAFIELGEKTRGGGGSDEEGGSLDGRSRGGGGGGGRATVITERAWNTSTLGTLPSDLESLSSSICDCALTAIANGEMGLTVHAGGEFDPRNRYHDPYQLTSLVVGLAGKLSVLGATRVLFSGPEALESSLDHMRQFIQLEAQKEQEELATVKQVRQEVQAKFPGTKLPEMPAEMAKEKLVRLRERQRLADRVLFGSLLGDYRLTGDNMMDLETAPSRVFGEIDLDQDRLFIVVAPGNSPVVRSA</sequence>
<comment type="caution">
    <text evidence="3">The sequence shown here is derived from an EMBL/GenBank/DDBJ whole genome shotgun (WGS) entry which is preliminary data.</text>
</comment>
<evidence type="ECO:0000256" key="2">
    <source>
        <dbReference type="SAM" id="Phobius"/>
    </source>
</evidence>
<organism evidence="3 4">
    <name type="scientific">Nannochloropsis gaditana</name>
    <dbReference type="NCBI Taxonomy" id="72520"/>
    <lineage>
        <taxon>Eukaryota</taxon>
        <taxon>Sar</taxon>
        <taxon>Stramenopiles</taxon>
        <taxon>Ochrophyta</taxon>
        <taxon>Eustigmatophyceae</taxon>
        <taxon>Eustigmatales</taxon>
        <taxon>Monodopsidaceae</taxon>
        <taxon>Nannochloropsis</taxon>
    </lineage>
</organism>
<keyword evidence="2" id="KW-0472">Membrane</keyword>
<dbReference type="AlphaFoldDB" id="W7TLT4"/>
<dbReference type="Proteomes" id="UP000019335">
    <property type="component" value="Unassembled WGS sequence"/>
</dbReference>
<dbReference type="EMBL" id="AZIL01002412">
    <property type="protein sequence ID" value="EWM21689.1"/>
    <property type="molecule type" value="Genomic_DNA"/>
</dbReference>
<keyword evidence="2" id="KW-0812">Transmembrane</keyword>
<evidence type="ECO:0000313" key="3">
    <source>
        <dbReference type="EMBL" id="EWM21689.1"/>
    </source>
</evidence>
<accession>W7TLT4</accession>
<feature type="region of interest" description="Disordered" evidence="1">
    <location>
        <begin position="57"/>
        <end position="86"/>
    </location>
</feature>
<keyword evidence="2" id="KW-1133">Transmembrane helix</keyword>
<evidence type="ECO:0000256" key="1">
    <source>
        <dbReference type="SAM" id="MobiDB-lite"/>
    </source>
</evidence>
<dbReference type="OrthoDB" id="10316485at2759"/>
<evidence type="ECO:0000313" key="4">
    <source>
        <dbReference type="Proteomes" id="UP000019335"/>
    </source>
</evidence>
<feature type="non-terminal residue" evidence="3">
    <location>
        <position position="294"/>
    </location>
</feature>
<proteinExistence type="predicted"/>
<gene>
    <name evidence="3" type="ORF">Naga_100939g1</name>
</gene>
<keyword evidence="4" id="KW-1185">Reference proteome</keyword>
<feature type="transmembrane region" description="Helical" evidence="2">
    <location>
        <begin position="12"/>
        <end position="31"/>
    </location>
</feature>